<name>A0A1I5B898_9GAMM</name>
<dbReference type="STRING" id="578942.SAMN05216289_1547"/>
<dbReference type="Pfam" id="PF20239">
    <property type="entry name" value="DUF6596"/>
    <property type="match status" value="1"/>
</dbReference>
<dbReference type="GO" id="GO:0006352">
    <property type="term" value="P:DNA-templated transcription initiation"/>
    <property type="evidence" value="ECO:0007669"/>
    <property type="project" value="InterPro"/>
</dbReference>
<dbReference type="Proteomes" id="UP000198575">
    <property type="component" value="Unassembled WGS sequence"/>
</dbReference>
<dbReference type="InterPro" id="IPR046531">
    <property type="entry name" value="DUF6596"/>
</dbReference>
<evidence type="ECO:0000259" key="2">
    <source>
        <dbReference type="Pfam" id="PF20239"/>
    </source>
</evidence>
<evidence type="ECO:0000313" key="4">
    <source>
        <dbReference type="Proteomes" id="UP000198575"/>
    </source>
</evidence>
<dbReference type="AlphaFoldDB" id="A0A1I5B898"/>
<dbReference type="InterPro" id="IPR007627">
    <property type="entry name" value="RNA_pol_sigma70_r2"/>
</dbReference>
<dbReference type="Gene3D" id="1.10.1740.10">
    <property type="match status" value="1"/>
</dbReference>
<dbReference type="SUPFAM" id="SSF88946">
    <property type="entry name" value="Sigma2 domain of RNA polymerase sigma factors"/>
    <property type="match status" value="1"/>
</dbReference>
<proteinExistence type="predicted"/>
<sequence length="416" mass="45075">MAGAAPNTARATAESVARDCYGRLLAFLAAGFRDVAAAEDALAEAFAKALEEWPVRGVPDNPQAWLLTVARRKRIDGIRHERIGENVMSQLQVLGDAGHESADRFELPDRRLALLFACAHPAIDESIRAPLMMQTVLGLDATRIGSAFLVSPAAMAKRLGRAKDKIREAGIPFHVPARDELDGRLGSVLEAIYAAFAASWPDPLGIETARKDLSDEAIFLARLLFELLPGEPEVAGLLACMLHAHARRRARRDGAGCYVALADQRIDLWDFAMIREAESLLIQASAFRAPGRYQLEAALQSAHVERRLRGVDNWAAVLQLYDALIEVTGSPIVAINRTLALAEVEGVEAALAALPDPGNAPALTGYQPYWAARADLLARSGAAAQAHQAYEMAIGLETDDAVRLFLRERQSRLGRG</sequence>
<dbReference type="Pfam" id="PF04542">
    <property type="entry name" value="Sigma70_r2"/>
    <property type="match status" value="1"/>
</dbReference>
<feature type="domain" description="DUF6596" evidence="2">
    <location>
        <begin position="184"/>
        <end position="284"/>
    </location>
</feature>
<dbReference type="InterPro" id="IPR013325">
    <property type="entry name" value="RNA_pol_sigma_r2"/>
</dbReference>
<feature type="domain" description="RNA polymerase sigma-70 region 2" evidence="1">
    <location>
        <begin position="21"/>
        <end position="82"/>
    </location>
</feature>
<organism evidence="3 4">
    <name type="scientific">Dokdonella immobilis</name>
    <dbReference type="NCBI Taxonomy" id="578942"/>
    <lineage>
        <taxon>Bacteria</taxon>
        <taxon>Pseudomonadati</taxon>
        <taxon>Pseudomonadota</taxon>
        <taxon>Gammaproteobacteria</taxon>
        <taxon>Lysobacterales</taxon>
        <taxon>Rhodanobacteraceae</taxon>
        <taxon>Dokdonella</taxon>
    </lineage>
</organism>
<dbReference type="RefSeq" id="WP_092411031.1">
    <property type="nucleotide sequence ID" value="NZ_FOVF01000054.1"/>
</dbReference>
<evidence type="ECO:0000313" key="3">
    <source>
        <dbReference type="EMBL" id="SFN70781.1"/>
    </source>
</evidence>
<evidence type="ECO:0000259" key="1">
    <source>
        <dbReference type="Pfam" id="PF04542"/>
    </source>
</evidence>
<dbReference type="EMBL" id="FOVF01000054">
    <property type="protein sequence ID" value="SFN70781.1"/>
    <property type="molecule type" value="Genomic_DNA"/>
</dbReference>
<keyword evidence="4" id="KW-1185">Reference proteome</keyword>
<dbReference type="OrthoDB" id="9780299at2"/>
<dbReference type="PANTHER" id="PTHR47756">
    <property type="entry name" value="BLL6612 PROTEIN-RELATED"/>
    <property type="match status" value="1"/>
</dbReference>
<accession>A0A1I5B898</accession>
<reference evidence="3 4" key="1">
    <citation type="submission" date="2016-10" db="EMBL/GenBank/DDBJ databases">
        <authorList>
            <person name="de Groot N.N."/>
        </authorList>
    </citation>
    <scope>NUCLEOTIDE SEQUENCE [LARGE SCALE GENOMIC DNA]</scope>
    <source>
        <strain evidence="3 4">CGMCC 1.7659</strain>
    </source>
</reference>
<dbReference type="PANTHER" id="PTHR47756:SF2">
    <property type="entry name" value="BLL6612 PROTEIN"/>
    <property type="match status" value="1"/>
</dbReference>
<dbReference type="GO" id="GO:0003700">
    <property type="term" value="F:DNA-binding transcription factor activity"/>
    <property type="evidence" value="ECO:0007669"/>
    <property type="project" value="InterPro"/>
</dbReference>
<gene>
    <name evidence="3" type="ORF">SAMN05216289_1547</name>
</gene>
<protein>
    <submittedName>
        <fullName evidence="3">RNA polymerase sigma-70 factor, ECF subfamily</fullName>
    </submittedName>
</protein>